<organism evidence="2 3">
    <name type="scientific">Oceanirhabdus seepicola</name>
    <dbReference type="NCBI Taxonomy" id="2828781"/>
    <lineage>
        <taxon>Bacteria</taxon>
        <taxon>Bacillati</taxon>
        <taxon>Bacillota</taxon>
        <taxon>Clostridia</taxon>
        <taxon>Eubacteriales</taxon>
        <taxon>Clostridiaceae</taxon>
        <taxon>Oceanirhabdus</taxon>
    </lineage>
</organism>
<dbReference type="GO" id="GO:0032259">
    <property type="term" value="P:methylation"/>
    <property type="evidence" value="ECO:0007669"/>
    <property type="project" value="UniProtKB-KW"/>
</dbReference>
<sequence>MDYNNIIKNCEESSYLISMTPLQKIVETGYYLELNNQSKVLDLCCGYGEMLKIWCEAFGISGKGVDICKEFINKGNERIAQNGLNNKISLVVENVKEYHDNEKYDVACLIGEDLFGGLKGTIRVLESFIKEDGKMIIGIPYLHQKETPKELIEFEGELHTLEEIYDISRESGCLITHIAGCTQNEWERYITWSARRDLQWLKDNPNHIDYEKKQAWIDYWYKMYFNYRKDYEGWALFVLERV</sequence>
<dbReference type="InterPro" id="IPR029063">
    <property type="entry name" value="SAM-dependent_MTases_sf"/>
</dbReference>
<keyword evidence="3" id="KW-1185">Reference proteome</keyword>
<dbReference type="Gene3D" id="3.40.50.150">
    <property type="entry name" value="Vaccinia Virus protein VP39"/>
    <property type="match status" value="1"/>
</dbReference>
<keyword evidence="2" id="KW-0489">Methyltransferase</keyword>
<feature type="domain" description="Methyltransferase" evidence="1">
    <location>
        <begin position="36"/>
        <end position="186"/>
    </location>
</feature>
<reference evidence="2" key="1">
    <citation type="journal article" date="2021" name="mSystems">
        <title>Bacteria and Archaea Synergistically Convert Glycine Betaine to Biogenic Methane in the Formosa Cold Seep of the South China Sea.</title>
        <authorList>
            <person name="Li L."/>
            <person name="Zhang W."/>
            <person name="Zhang S."/>
            <person name="Song L."/>
            <person name="Sun Q."/>
            <person name="Zhang H."/>
            <person name="Xiang H."/>
            <person name="Dong X."/>
        </authorList>
    </citation>
    <scope>NUCLEOTIDE SEQUENCE</scope>
    <source>
        <strain evidence="2">ZWT</strain>
    </source>
</reference>
<dbReference type="Proteomes" id="UP001056429">
    <property type="component" value="Unassembled WGS sequence"/>
</dbReference>
<evidence type="ECO:0000313" key="2">
    <source>
        <dbReference type="EMBL" id="MCM1989070.1"/>
    </source>
</evidence>
<protein>
    <submittedName>
        <fullName evidence="2">Class I SAM-dependent methyltransferase</fullName>
    </submittedName>
</protein>
<dbReference type="SUPFAM" id="SSF53335">
    <property type="entry name" value="S-adenosyl-L-methionine-dependent methyltransferases"/>
    <property type="match status" value="1"/>
</dbReference>
<dbReference type="InterPro" id="IPR025714">
    <property type="entry name" value="Methyltranfer_dom"/>
</dbReference>
<dbReference type="Pfam" id="PF13847">
    <property type="entry name" value="Methyltransf_31"/>
    <property type="match status" value="1"/>
</dbReference>
<evidence type="ECO:0000313" key="3">
    <source>
        <dbReference type="Proteomes" id="UP001056429"/>
    </source>
</evidence>
<dbReference type="AlphaFoldDB" id="A0A9J6NYL8"/>
<comment type="caution">
    <text evidence="2">The sequence shown here is derived from an EMBL/GenBank/DDBJ whole genome shotgun (WGS) entry which is preliminary data.</text>
</comment>
<name>A0A9J6NYL8_9CLOT</name>
<proteinExistence type="predicted"/>
<evidence type="ECO:0000259" key="1">
    <source>
        <dbReference type="Pfam" id="PF13847"/>
    </source>
</evidence>
<gene>
    <name evidence="2" type="ORF">KDK92_04900</name>
</gene>
<dbReference type="CDD" id="cd02440">
    <property type="entry name" value="AdoMet_MTases"/>
    <property type="match status" value="1"/>
</dbReference>
<reference evidence="2" key="2">
    <citation type="submission" date="2021-04" db="EMBL/GenBank/DDBJ databases">
        <authorList>
            <person name="Dong X."/>
        </authorList>
    </citation>
    <scope>NUCLEOTIDE SEQUENCE</scope>
    <source>
        <strain evidence="2">ZWT</strain>
    </source>
</reference>
<keyword evidence="2" id="KW-0808">Transferase</keyword>
<dbReference type="RefSeq" id="WP_250857941.1">
    <property type="nucleotide sequence ID" value="NZ_JAGSOJ010000001.1"/>
</dbReference>
<accession>A0A9J6NYL8</accession>
<dbReference type="EMBL" id="JAGSOJ010000001">
    <property type="protein sequence ID" value="MCM1989070.1"/>
    <property type="molecule type" value="Genomic_DNA"/>
</dbReference>
<dbReference type="GO" id="GO:0008168">
    <property type="term" value="F:methyltransferase activity"/>
    <property type="evidence" value="ECO:0007669"/>
    <property type="project" value="UniProtKB-KW"/>
</dbReference>